<dbReference type="Proteomes" id="UP000007264">
    <property type="component" value="Unassembled WGS sequence"/>
</dbReference>
<name>I0YS40_COCSC</name>
<dbReference type="InterPro" id="IPR040320">
    <property type="entry name" value="At4g37920-like"/>
</dbReference>
<organism evidence="2 3">
    <name type="scientific">Coccomyxa subellipsoidea (strain C-169)</name>
    <name type="common">Green microalga</name>
    <dbReference type="NCBI Taxonomy" id="574566"/>
    <lineage>
        <taxon>Eukaryota</taxon>
        <taxon>Viridiplantae</taxon>
        <taxon>Chlorophyta</taxon>
        <taxon>core chlorophytes</taxon>
        <taxon>Trebouxiophyceae</taxon>
        <taxon>Trebouxiophyceae incertae sedis</taxon>
        <taxon>Coccomyxaceae</taxon>
        <taxon>Coccomyxa</taxon>
        <taxon>Coccomyxa subellipsoidea</taxon>
    </lineage>
</organism>
<dbReference type="PANTHER" id="PTHR31755">
    <property type="entry name" value="FOLATE RECEPTOR-LIKE"/>
    <property type="match status" value="1"/>
</dbReference>
<dbReference type="AlphaFoldDB" id="I0YS40"/>
<feature type="compositionally biased region" description="Polar residues" evidence="1">
    <location>
        <begin position="1"/>
        <end position="15"/>
    </location>
</feature>
<dbReference type="GeneID" id="17039191"/>
<dbReference type="PANTHER" id="PTHR31755:SF3">
    <property type="entry name" value="EXOCYST COMPLEX COMPONENT SEC6"/>
    <property type="match status" value="1"/>
</dbReference>
<dbReference type="RefSeq" id="XP_005645753.1">
    <property type="nucleotide sequence ID" value="XM_005645696.1"/>
</dbReference>
<feature type="region of interest" description="Disordered" evidence="1">
    <location>
        <begin position="1"/>
        <end position="94"/>
    </location>
</feature>
<feature type="compositionally biased region" description="Polar residues" evidence="1">
    <location>
        <begin position="70"/>
        <end position="87"/>
    </location>
</feature>
<dbReference type="eggNOG" id="ENOG502QRTU">
    <property type="taxonomic scope" value="Eukaryota"/>
</dbReference>
<feature type="compositionally biased region" description="Low complexity" evidence="1">
    <location>
        <begin position="16"/>
        <end position="31"/>
    </location>
</feature>
<gene>
    <name evidence="2" type="ORF">COCSUDRAFT_17991</name>
</gene>
<evidence type="ECO:0000313" key="2">
    <source>
        <dbReference type="EMBL" id="EIE21209.1"/>
    </source>
</evidence>
<proteinExistence type="predicted"/>
<sequence>MTCARSRTQENWPSRSTQRSAALLQSAQPSSHGIQHAQPLSSTEPAAFSVRTTRLAAAPSRESQAAPERQSGQASTSGREFNSMVSRRSQEKQAEQSVADKLIDVFASKTPAEWRKLIAFSRQWPTLADSVFDRLEERMAREADLSEKSKLKKLLRRLRSVHDELTEYNELLQSFKGRGVHEWESIVAANRPSFTTEFFEHAENLVKAVHDKEQEQEGASSKSATILALVTAYDEVSANKAAMEDAALQFDGLLQVGSLEEADTKIDDLAATGKLDPALLLTMAKAYAAAKETDKTQEEVKDIMAHLYFKAKESFAKMQPPEVRILKHLLSVEDPRQRVEELRAAFEPGPELETATQDFLSTTPEKLLGTIEVIVATYERSAGSTSMVGQAGALMNPEVITRLKDIQAVVRKQFT</sequence>
<accession>I0YS40</accession>
<dbReference type="KEGG" id="csl:COCSUDRAFT_17991"/>
<dbReference type="EMBL" id="AGSI01000013">
    <property type="protein sequence ID" value="EIE21209.1"/>
    <property type="molecule type" value="Genomic_DNA"/>
</dbReference>
<protein>
    <submittedName>
        <fullName evidence="2">Uncharacterized protein</fullName>
    </submittedName>
</protein>
<evidence type="ECO:0000256" key="1">
    <source>
        <dbReference type="SAM" id="MobiDB-lite"/>
    </source>
</evidence>
<dbReference type="OrthoDB" id="509361at2759"/>
<keyword evidence="3" id="KW-1185">Reference proteome</keyword>
<evidence type="ECO:0000313" key="3">
    <source>
        <dbReference type="Proteomes" id="UP000007264"/>
    </source>
</evidence>
<reference evidence="2 3" key="1">
    <citation type="journal article" date="2012" name="Genome Biol.">
        <title>The genome of the polar eukaryotic microalga coccomyxa subellipsoidea reveals traits of cold adaptation.</title>
        <authorList>
            <person name="Blanc G."/>
            <person name="Agarkova I."/>
            <person name="Grimwood J."/>
            <person name="Kuo A."/>
            <person name="Brueggeman A."/>
            <person name="Dunigan D."/>
            <person name="Gurnon J."/>
            <person name="Ladunga I."/>
            <person name="Lindquist E."/>
            <person name="Lucas S."/>
            <person name="Pangilinan J."/>
            <person name="Proschold T."/>
            <person name="Salamov A."/>
            <person name="Schmutz J."/>
            <person name="Weeks D."/>
            <person name="Yamada T."/>
            <person name="Claverie J.M."/>
            <person name="Grigoriev I."/>
            <person name="Van Etten J."/>
            <person name="Lomsadze A."/>
            <person name="Borodovsky M."/>
        </authorList>
    </citation>
    <scope>NUCLEOTIDE SEQUENCE [LARGE SCALE GENOMIC DNA]</scope>
    <source>
        <strain evidence="2 3">C-169</strain>
    </source>
</reference>
<comment type="caution">
    <text evidence="2">The sequence shown here is derived from an EMBL/GenBank/DDBJ whole genome shotgun (WGS) entry which is preliminary data.</text>
</comment>